<dbReference type="EMBL" id="SLXV01000017">
    <property type="protein sequence ID" value="TCP68366.1"/>
    <property type="molecule type" value="Genomic_DNA"/>
</dbReference>
<evidence type="ECO:0000313" key="2">
    <source>
        <dbReference type="Proteomes" id="UP000294746"/>
    </source>
</evidence>
<dbReference type="InterPro" id="IPR026838">
    <property type="entry name" value="YheC/D"/>
</dbReference>
<protein>
    <submittedName>
        <fullName evidence="1">YheC/D-like protein</fullName>
    </submittedName>
</protein>
<dbReference type="Pfam" id="PF14398">
    <property type="entry name" value="ATPgrasp_YheCD"/>
    <property type="match status" value="1"/>
</dbReference>
<dbReference type="AlphaFoldDB" id="A0A4V6NRS8"/>
<name>A0A4V6NRS8_9BACL</name>
<dbReference type="OrthoDB" id="7869153at2"/>
<proteinExistence type="predicted"/>
<keyword evidence="2" id="KW-1185">Reference proteome</keyword>
<comment type="caution">
    <text evidence="1">The sequence shown here is derived from an EMBL/GenBank/DDBJ whole genome shotgun (WGS) entry which is preliminary data.</text>
</comment>
<gene>
    <name evidence="1" type="ORF">EDD57_11754</name>
</gene>
<accession>A0A4V6NRS8</accession>
<dbReference type="SUPFAM" id="SSF56059">
    <property type="entry name" value="Glutathione synthetase ATP-binding domain-like"/>
    <property type="match status" value="1"/>
</dbReference>
<evidence type="ECO:0000313" key="1">
    <source>
        <dbReference type="EMBL" id="TCP68366.1"/>
    </source>
</evidence>
<dbReference type="RefSeq" id="WP_131848797.1">
    <property type="nucleotide sequence ID" value="NZ_SLXV01000017.1"/>
</dbReference>
<dbReference type="Gene3D" id="3.30.470.20">
    <property type="entry name" value="ATP-grasp fold, B domain"/>
    <property type="match status" value="1"/>
</dbReference>
<dbReference type="Proteomes" id="UP000294746">
    <property type="component" value="Unassembled WGS sequence"/>
</dbReference>
<sequence length="377" mass="43079">MKDVLLRKPTANNQVLGILICGGKTEKKRPFGESGYFRLLAEAGKPLGINIFVFNPKKMNWQRRTATGYIPAAEKDSWEMVTKPIPNLIYDRCFYNTSNHYLTYRPFLALLNQDPSIKILGRPLSGKIQTYSILRANKEITPYLPETVPYQSPAQVFDFLDRYTHIVIKPNGGSHGVGVIAVFQLIKRKGFYIKGRDRKNQAFQTIVETKTQLRNWIQQYIGTTRFVIQPYLTLSTPDGQPFDLRILIQKNKEQEWETTGMAIRAGKPNSITSNLHGGGNAHRLLPFIKQHFTSEQVEKINEDIQKLASVVPSFIEENHGTLLELGLDVGIDRNGRVWILEINSKPGRMIFLRTGEHEIRKRSIQLPMQYAQSLLVN</sequence>
<organism evidence="1 2">
    <name type="scientific">Baia soyae</name>
    <dbReference type="NCBI Taxonomy" id="1544746"/>
    <lineage>
        <taxon>Bacteria</taxon>
        <taxon>Bacillati</taxon>
        <taxon>Bacillota</taxon>
        <taxon>Bacilli</taxon>
        <taxon>Bacillales</taxon>
        <taxon>Thermoactinomycetaceae</taxon>
        <taxon>Baia</taxon>
    </lineage>
</organism>
<reference evidence="1 2" key="1">
    <citation type="submission" date="2019-03" db="EMBL/GenBank/DDBJ databases">
        <title>Genomic Encyclopedia of Type Strains, Phase IV (KMG-IV): sequencing the most valuable type-strain genomes for metagenomic binning, comparative biology and taxonomic classification.</title>
        <authorList>
            <person name="Goeker M."/>
        </authorList>
    </citation>
    <scope>NUCLEOTIDE SEQUENCE [LARGE SCALE GENOMIC DNA]</scope>
    <source>
        <strain evidence="1 2">DSM 46831</strain>
    </source>
</reference>